<feature type="transmembrane region" description="Helical" evidence="2">
    <location>
        <begin position="80"/>
        <end position="101"/>
    </location>
</feature>
<feature type="compositionally biased region" description="Low complexity" evidence="1">
    <location>
        <begin position="152"/>
        <end position="167"/>
    </location>
</feature>
<dbReference type="Proteomes" id="UP001529421">
    <property type="component" value="Unassembled WGS sequence"/>
</dbReference>
<reference evidence="3 4" key="2">
    <citation type="submission" date="2023-06" db="EMBL/GenBank/DDBJ databases">
        <authorList>
            <person name="Zeman M."/>
            <person name="Kubasova T."/>
            <person name="Jahodarova E."/>
            <person name="Nykrynova M."/>
            <person name="Rychlik I."/>
        </authorList>
    </citation>
    <scope>NUCLEOTIDE SEQUENCE [LARGE SCALE GENOMIC DNA]</scope>
    <source>
        <strain evidence="3 4">154_Feed</strain>
    </source>
</reference>
<protein>
    <submittedName>
        <fullName evidence="3">Uncharacterized protein</fullName>
    </submittedName>
</protein>
<evidence type="ECO:0000313" key="4">
    <source>
        <dbReference type="Proteomes" id="UP001529421"/>
    </source>
</evidence>
<gene>
    <name evidence="3" type="ORF">QUW28_06325</name>
</gene>
<feature type="compositionally biased region" description="Basic and acidic residues" evidence="1">
    <location>
        <begin position="67"/>
        <end position="77"/>
    </location>
</feature>
<dbReference type="EMBL" id="JAUDDZ010000007">
    <property type="protein sequence ID" value="MDM8275113.1"/>
    <property type="molecule type" value="Genomic_DNA"/>
</dbReference>
<sequence length="167" mass="17286">MADEFFDDEQELMEASVDASVSLREQDSSVDSGKGSSRAAKDARNAEGSRPRKRGKASPSKGGARPAEGEGPQRRDPPPFWMVLAIAAIALVLGVVIGYLLGSSATLGALEQQQAQYQSSEGTSDVDESYGLPEGHPDVTVDEDGTAHVDGDAASSDASSADAASTE</sequence>
<feature type="region of interest" description="Disordered" evidence="1">
    <location>
        <begin position="118"/>
        <end position="167"/>
    </location>
</feature>
<dbReference type="RefSeq" id="WP_289545170.1">
    <property type="nucleotide sequence ID" value="NZ_JAUDDZ010000007.1"/>
</dbReference>
<evidence type="ECO:0000256" key="1">
    <source>
        <dbReference type="SAM" id="MobiDB-lite"/>
    </source>
</evidence>
<comment type="caution">
    <text evidence="3">The sequence shown here is derived from an EMBL/GenBank/DDBJ whole genome shotgun (WGS) entry which is preliminary data.</text>
</comment>
<keyword evidence="2" id="KW-0472">Membrane</keyword>
<feature type="region of interest" description="Disordered" evidence="1">
    <location>
        <begin position="16"/>
        <end position="78"/>
    </location>
</feature>
<name>A0ABT7V9D7_9ACTN</name>
<feature type="compositionally biased region" description="Basic and acidic residues" evidence="1">
    <location>
        <begin position="135"/>
        <end position="151"/>
    </location>
</feature>
<accession>A0ABT7V9D7</accession>
<reference evidence="4" key="1">
    <citation type="submission" date="2023-06" db="EMBL/GenBank/DDBJ databases">
        <title>Identification and characterization of horizontal gene transfer across gut microbiota members of farm animals based on homology search.</title>
        <authorList>
            <person name="Zeman M."/>
            <person name="Kubasova T."/>
            <person name="Jahodarova E."/>
            <person name="Nykrynova M."/>
            <person name="Rychlik I."/>
        </authorList>
    </citation>
    <scope>NUCLEOTIDE SEQUENCE [LARGE SCALE GENOMIC DNA]</scope>
    <source>
        <strain evidence="4">154_Feed</strain>
    </source>
</reference>
<feature type="compositionally biased region" description="Basic and acidic residues" evidence="1">
    <location>
        <begin position="39"/>
        <end position="50"/>
    </location>
</feature>
<keyword evidence="2" id="KW-1133">Transmembrane helix</keyword>
<evidence type="ECO:0000313" key="3">
    <source>
        <dbReference type="EMBL" id="MDM8275113.1"/>
    </source>
</evidence>
<proteinExistence type="predicted"/>
<keyword evidence="4" id="KW-1185">Reference proteome</keyword>
<evidence type="ECO:0000256" key="2">
    <source>
        <dbReference type="SAM" id="Phobius"/>
    </source>
</evidence>
<keyword evidence="2" id="KW-0812">Transmembrane</keyword>
<organism evidence="3 4">
    <name type="scientific">Enorma phocaeensis</name>
    <dbReference type="NCBI Taxonomy" id="1871019"/>
    <lineage>
        <taxon>Bacteria</taxon>
        <taxon>Bacillati</taxon>
        <taxon>Actinomycetota</taxon>
        <taxon>Coriobacteriia</taxon>
        <taxon>Coriobacteriales</taxon>
        <taxon>Coriobacteriaceae</taxon>
        <taxon>Enorma</taxon>
    </lineage>
</organism>